<evidence type="ECO:0000313" key="3">
    <source>
        <dbReference type="EMBL" id="TYB45708.1"/>
    </source>
</evidence>
<dbReference type="GO" id="GO:0006457">
    <property type="term" value="P:protein folding"/>
    <property type="evidence" value="ECO:0007669"/>
    <property type="project" value="InterPro"/>
</dbReference>
<dbReference type="Gene3D" id="2.30.22.10">
    <property type="entry name" value="Head domain of nucleotide exchange factor GrpE"/>
    <property type="match status" value="1"/>
</dbReference>
<sequence>MKAQRTAIIAFLLGGAAGALAGQALPGGLRRRGRAPSGDGWTEVDYRGIADGRDHRDGRAAEQRRALIEACIGIADHARDGDPALWRRVTDALAKVGVTTVVPDGAPFDPGIHNALHDEPTDDPARHLTVAATDKPGYADGGDWLRRPVVVVYRHGADTDSGADAD</sequence>
<dbReference type="AlphaFoldDB" id="A0A5D0NN58"/>
<feature type="chain" id="PRO_5038645290" evidence="2">
    <location>
        <begin position="22"/>
        <end position="166"/>
    </location>
</feature>
<gene>
    <name evidence="3" type="primary">grpE</name>
    <name evidence="3" type="ORF">FXF69_20060</name>
</gene>
<organism evidence="3 4">
    <name type="scientific">Actinomadura chibensis</name>
    <dbReference type="NCBI Taxonomy" id="392828"/>
    <lineage>
        <taxon>Bacteria</taxon>
        <taxon>Bacillati</taxon>
        <taxon>Actinomycetota</taxon>
        <taxon>Actinomycetes</taxon>
        <taxon>Streptosporangiales</taxon>
        <taxon>Thermomonosporaceae</taxon>
        <taxon>Actinomadura</taxon>
    </lineage>
</organism>
<accession>A0A5D0NN58</accession>
<dbReference type="Proteomes" id="UP000323380">
    <property type="component" value="Unassembled WGS sequence"/>
</dbReference>
<keyword evidence="2" id="KW-0732">Signal</keyword>
<feature type="signal peptide" evidence="2">
    <location>
        <begin position="1"/>
        <end position="21"/>
    </location>
</feature>
<dbReference type="Pfam" id="PF01025">
    <property type="entry name" value="GrpE"/>
    <property type="match status" value="1"/>
</dbReference>
<dbReference type="SUPFAM" id="SSF51064">
    <property type="entry name" value="Head domain of nucleotide exchange factor GrpE"/>
    <property type="match status" value="1"/>
</dbReference>
<dbReference type="STRING" id="1220554.GCA_001552135_08050"/>
<comment type="caution">
    <text evidence="3">The sequence shown here is derived from an EMBL/GenBank/DDBJ whole genome shotgun (WGS) entry which is preliminary data.</text>
</comment>
<protein>
    <submittedName>
        <fullName evidence="3">Nucleotide exchange factor GrpE</fullName>
    </submittedName>
</protein>
<dbReference type="InterPro" id="IPR009012">
    <property type="entry name" value="GrpE_head"/>
</dbReference>
<dbReference type="GO" id="GO:0051087">
    <property type="term" value="F:protein-folding chaperone binding"/>
    <property type="evidence" value="ECO:0007669"/>
    <property type="project" value="InterPro"/>
</dbReference>
<reference evidence="3 4" key="1">
    <citation type="submission" date="2019-08" db="EMBL/GenBank/DDBJ databases">
        <title>Actinomadura sp. nov. CYP1-5 isolated from mountain soil.</title>
        <authorList>
            <person name="Songsumanus A."/>
            <person name="Kuncharoen N."/>
            <person name="Kudo T."/>
            <person name="Yuki M."/>
            <person name="Igarashi Y."/>
            <person name="Tanasupawat S."/>
        </authorList>
    </citation>
    <scope>NUCLEOTIDE SEQUENCE [LARGE SCALE GENOMIC DNA]</scope>
    <source>
        <strain evidence="3 4">JCM 14158</strain>
    </source>
</reference>
<keyword evidence="1" id="KW-0143">Chaperone</keyword>
<dbReference type="RefSeq" id="WP_067905112.1">
    <property type="nucleotide sequence ID" value="NZ_VSFG01000003.1"/>
</dbReference>
<dbReference type="InterPro" id="IPR000740">
    <property type="entry name" value="GrpE"/>
</dbReference>
<evidence type="ECO:0000313" key="4">
    <source>
        <dbReference type="Proteomes" id="UP000323380"/>
    </source>
</evidence>
<dbReference type="EMBL" id="VSFG01000003">
    <property type="protein sequence ID" value="TYB45708.1"/>
    <property type="molecule type" value="Genomic_DNA"/>
</dbReference>
<dbReference type="GO" id="GO:0042803">
    <property type="term" value="F:protein homodimerization activity"/>
    <property type="evidence" value="ECO:0007669"/>
    <property type="project" value="InterPro"/>
</dbReference>
<keyword evidence="4" id="KW-1185">Reference proteome</keyword>
<proteinExistence type="predicted"/>
<name>A0A5D0NN58_9ACTN</name>
<dbReference type="GO" id="GO:0000774">
    <property type="term" value="F:adenyl-nucleotide exchange factor activity"/>
    <property type="evidence" value="ECO:0007669"/>
    <property type="project" value="InterPro"/>
</dbReference>
<evidence type="ECO:0000256" key="1">
    <source>
        <dbReference type="ARBA" id="ARBA00023186"/>
    </source>
</evidence>
<evidence type="ECO:0000256" key="2">
    <source>
        <dbReference type="SAM" id="SignalP"/>
    </source>
</evidence>